<accession>A0A0F7LBB9</accession>
<reference evidence="1" key="1">
    <citation type="journal article" date="2015" name="Front. Microbiol.">
        <title>Combining genomic sequencing methods to explore viral diversity and reveal potential virus-host interactions.</title>
        <authorList>
            <person name="Chow C.E."/>
            <person name="Winget D.M."/>
            <person name="White R.A.III."/>
            <person name="Hallam S.J."/>
            <person name="Suttle C.A."/>
        </authorList>
    </citation>
    <scope>NUCLEOTIDE SEQUENCE</scope>
    <source>
        <strain evidence="1">Oxic3_4</strain>
    </source>
</reference>
<sequence>MWRGGTVSLSDTGNPSVVVMTFPRISCNTSWHRIDTGQVDVRHITSAIDTNLLSGGIDER</sequence>
<organism evidence="1">
    <name type="scientific">uncultured marine virus</name>
    <dbReference type="NCBI Taxonomy" id="186617"/>
    <lineage>
        <taxon>Viruses</taxon>
        <taxon>environmental samples</taxon>
    </lineage>
</organism>
<name>A0A0F7LBB9_9VIRU</name>
<proteinExistence type="predicted"/>
<reference evidence="1" key="2">
    <citation type="submission" date="2015-03" db="EMBL/GenBank/DDBJ databases">
        <authorList>
            <person name="Chow C.-E.T."/>
            <person name="Winget D.M."/>
            <person name="White R.A.III."/>
            <person name="Hallam S.J."/>
            <person name="Suttle C.A."/>
        </authorList>
    </citation>
    <scope>NUCLEOTIDE SEQUENCE</scope>
    <source>
        <strain evidence="1">Oxic3_4</strain>
    </source>
</reference>
<dbReference type="EMBL" id="KR029610">
    <property type="protein sequence ID" value="AKH48863.1"/>
    <property type="molecule type" value="Genomic_DNA"/>
</dbReference>
<evidence type="ECO:0000313" key="1">
    <source>
        <dbReference type="EMBL" id="AKH48863.1"/>
    </source>
</evidence>
<protein>
    <submittedName>
        <fullName evidence="1">Uncharacterized protein</fullName>
    </submittedName>
</protein>